<dbReference type="EMBL" id="SIXF01000015">
    <property type="protein sequence ID" value="TBO41192.1"/>
    <property type="molecule type" value="Genomic_DNA"/>
</dbReference>
<organism evidence="1 2">
    <name type="scientific">Pedobacter kyonggii</name>
    <dbReference type="NCBI Taxonomy" id="1926871"/>
    <lineage>
        <taxon>Bacteria</taxon>
        <taxon>Pseudomonadati</taxon>
        <taxon>Bacteroidota</taxon>
        <taxon>Sphingobacteriia</taxon>
        <taxon>Sphingobacteriales</taxon>
        <taxon>Sphingobacteriaceae</taxon>
        <taxon>Pedobacter</taxon>
    </lineage>
</organism>
<gene>
    <name evidence="1" type="ORF">EYS08_15650</name>
</gene>
<dbReference type="RefSeq" id="WP_131030915.1">
    <property type="nucleotide sequence ID" value="NZ_SIXF01000015.1"/>
</dbReference>
<sequence length="115" mass="13465">MRLTGKDKLQKLKSKNKGNIPLSKAVDKLIKDIEAAKWKNKDELKDDRPDADQVHPDGFYFFDIKIHRAMVMLEFEEEGEASVIWAGTHQEYERIFKNNRNTIKKYLTDKGLIND</sequence>
<dbReference type="OrthoDB" id="711875at2"/>
<proteinExistence type="predicted"/>
<accession>A0A4Q9HAS3</accession>
<dbReference type="Proteomes" id="UP000291819">
    <property type="component" value="Unassembled WGS sequence"/>
</dbReference>
<protein>
    <submittedName>
        <fullName evidence="1">Type II toxin-antitoxin system HigB family toxin</fullName>
    </submittedName>
</protein>
<evidence type="ECO:0000313" key="1">
    <source>
        <dbReference type="EMBL" id="TBO41192.1"/>
    </source>
</evidence>
<dbReference type="InterPro" id="IPR018669">
    <property type="entry name" value="Toxin_HigB"/>
</dbReference>
<name>A0A4Q9HAS3_9SPHI</name>
<comment type="caution">
    <text evidence="1">The sequence shown here is derived from an EMBL/GenBank/DDBJ whole genome shotgun (WGS) entry which is preliminary data.</text>
</comment>
<dbReference type="GO" id="GO:0003723">
    <property type="term" value="F:RNA binding"/>
    <property type="evidence" value="ECO:0007669"/>
    <property type="project" value="InterPro"/>
</dbReference>
<dbReference type="GO" id="GO:0110001">
    <property type="term" value="C:toxin-antitoxin complex"/>
    <property type="evidence" value="ECO:0007669"/>
    <property type="project" value="InterPro"/>
</dbReference>
<dbReference type="Pfam" id="PF09907">
    <property type="entry name" value="HigB_toxin"/>
    <property type="match status" value="1"/>
</dbReference>
<dbReference type="AlphaFoldDB" id="A0A4Q9HAS3"/>
<reference evidence="1 2" key="1">
    <citation type="submission" date="2019-02" db="EMBL/GenBank/DDBJ databases">
        <title>Pedobacter kyonggii whole genome sequence analysis.</title>
        <authorList>
            <person name="Dahal R.H."/>
        </authorList>
    </citation>
    <scope>NUCLEOTIDE SEQUENCE [LARGE SCALE GENOMIC DNA]</scope>
    <source>
        <strain evidence="1 2">K-4-11-1</strain>
    </source>
</reference>
<dbReference type="GO" id="GO:0004519">
    <property type="term" value="F:endonuclease activity"/>
    <property type="evidence" value="ECO:0007669"/>
    <property type="project" value="InterPro"/>
</dbReference>
<keyword evidence="2" id="KW-1185">Reference proteome</keyword>
<evidence type="ECO:0000313" key="2">
    <source>
        <dbReference type="Proteomes" id="UP000291819"/>
    </source>
</evidence>